<evidence type="ECO:0000256" key="4">
    <source>
        <dbReference type="ARBA" id="ARBA00023136"/>
    </source>
</evidence>
<dbReference type="InterPro" id="IPR042267">
    <property type="entry name" value="VTC_sf"/>
</dbReference>
<dbReference type="PANTHER" id="PTHR46140">
    <property type="entry name" value="VACUOLAR TRANSPORTER CHAPERONE 1-RELATED"/>
    <property type="match status" value="1"/>
</dbReference>
<dbReference type="Gene3D" id="3.20.100.30">
    <property type="entry name" value="VTC, catalytic tunnel domain"/>
    <property type="match status" value="1"/>
</dbReference>
<comment type="subcellular location">
    <subcellularLocation>
        <location evidence="1">Endomembrane system</location>
        <topology evidence="1">Multi-pass membrane protein</topology>
    </subcellularLocation>
</comment>
<dbReference type="PANTHER" id="PTHR46140:SF1">
    <property type="entry name" value="VACUOLAR TRANSPORTER CHAPERONE COMPLEX SUBUNIT 4-RELATED"/>
    <property type="match status" value="1"/>
</dbReference>
<evidence type="ECO:0000256" key="3">
    <source>
        <dbReference type="ARBA" id="ARBA00022989"/>
    </source>
</evidence>
<name>A0AAT9FS28_9BACT</name>
<dbReference type="GO" id="GO:0006799">
    <property type="term" value="P:polyphosphate biosynthetic process"/>
    <property type="evidence" value="ECO:0007669"/>
    <property type="project" value="UniProtKB-ARBA"/>
</dbReference>
<protein>
    <submittedName>
        <fullName evidence="6">VTC domain-containing protein</fullName>
    </submittedName>
</protein>
<keyword evidence="3" id="KW-1133">Transmembrane helix</keyword>
<proteinExistence type="predicted"/>
<evidence type="ECO:0000313" key="6">
    <source>
        <dbReference type="EMBL" id="BDS08783.1"/>
    </source>
</evidence>
<dbReference type="EMBL" id="AP026866">
    <property type="protein sequence ID" value="BDS08783.1"/>
    <property type="molecule type" value="Genomic_DNA"/>
</dbReference>
<evidence type="ECO:0000256" key="1">
    <source>
        <dbReference type="ARBA" id="ARBA00004127"/>
    </source>
</evidence>
<dbReference type="InterPro" id="IPR051572">
    <property type="entry name" value="VTC_Complex_Subunit"/>
</dbReference>
<dbReference type="AlphaFoldDB" id="A0AAT9FS28"/>
<feature type="domain" description="VTC" evidence="5">
    <location>
        <begin position="8"/>
        <end position="241"/>
    </location>
</feature>
<dbReference type="KEGG" id="osu:NT6N_38230"/>
<organism evidence="6">
    <name type="scientific">Oceaniferula spumae</name>
    <dbReference type="NCBI Taxonomy" id="2979115"/>
    <lineage>
        <taxon>Bacteria</taxon>
        <taxon>Pseudomonadati</taxon>
        <taxon>Verrucomicrobiota</taxon>
        <taxon>Verrucomicrobiia</taxon>
        <taxon>Verrucomicrobiales</taxon>
        <taxon>Verrucomicrobiaceae</taxon>
        <taxon>Oceaniferula</taxon>
    </lineage>
</organism>
<sequence>MILPRVDRTEFKFLIPLTMRDEVIEVVSKHAGYDEEAGGSSQYPIISQYYDNDHRDCYWEKQRGQKSRRKLRIRVYGSSDSDIPPTTFIEVKHKCDGRGVKRRLRLPMEDALELVEGGTAKMLEDGGDLSRYERMVVEEIINLVEQRDFKFLCTMRYDRQAFVGGEDAPDLRITFDTGIACRFEKQELQADDDRFEHYLLNKDQCIMEVKTNSVVPTWLRQLVGEKHLVRQSFSKFCTALERHDPAVREALYGPNSVPFSKDDLPEYHDLPQKELVDKYGSVTRTR</sequence>
<accession>A0AAT9FS28</accession>
<keyword evidence="4" id="KW-0472">Membrane</keyword>
<reference evidence="6" key="1">
    <citation type="submission" date="2024-07" db="EMBL/GenBank/DDBJ databases">
        <title>Complete genome sequence of Verrucomicrobiaceae bacterium NT6N.</title>
        <authorList>
            <person name="Huang C."/>
            <person name="Takami H."/>
            <person name="Hamasaki K."/>
        </authorList>
    </citation>
    <scope>NUCLEOTIDE SEQUENCE</scope>
    <source>
        <strain evidence="6">NT6N</strain>
    </source>
</reference>
<evidence type="ECO:0000256" key="2">
    <source>
        <dbReference type="ARBA" id="ARBA00022692"/>
    </source>
</evidence>
<dbReference type="Pfam" id="PF09359">
    <property type="entry name" value="VTC"/>
    <property type="match status" value="1"/>
</dbReference>
<dbReference type="GO" id="GO:0012505">
    <property type="term" value="C:endomembrane system"/>
    <property type="evidence" value="ECO:0007669"/>
    <property type="project" value="UniProtKB-SubCell"/>
</dbReference>
<evidence type="ECO:0000259" key="5">
    <source>
        <dbReference type="Pfam" id="PF09359"/>
    </source>
</evidence>
<keyword evidence="2" id="KW-0812">Transmembrane</keyword>
<gene>
    <name evidence="6" type="ORF">NT6N_38230</name>
</gene>
<dbReference type="CDD" id="cd07750">
    <property type="entry name" value="PolyPPase_VTC_like"/>
    <property type="match status" value="1"/>
</dbReference>
<dbReference type="InterPro" id="IPR018966">
    <property type="entry name" value="VTC_domain"/>
</dbReference>